<dbReference type="EMBL" id="BASZ01000001">
    <property type="protein sequence ID" value="GAD47627.1"/>
    <property type="molecule type" value="Genomic_DNA"/>
</dbReference>
<comment type="caution">
    <text evidence="4">The sequence shown here is derived from an EMBL/GenBank/DDBJ whole genome shotgun (WGS) entry which is preliminary data.</text>
</comment>
<evidence type="ECO:0000256" key="2">
    <source>
        <dbReference type="ARBA" id="ARBA00012438"/>
    </source>
</evidence>
<evidence type="ECO:0000256" key="1">
    <source>
        <dbReference type="ARBA" id="ARBA00000085"/>
    </source>
</evidence>
<accession>U2YHZ1</accession>
<keyword evidence="5" id="KW-1185">Reference proteome</keyword>
<organism evidence="4 5">
    <name type="scientific">Caenibius tardaugens NBRC 16725</name>
    <dbReference type="NCBI Taxonomy" id="1219035"/>
    <lineage>
        <taxon>Bacteria</taxon>
        <taxon>Pseudomonadati</taxon>
        <taxon>Pseudomonadota</taxon>
        <taxon>Alphaproteobacteria</taxon>
        <taxon>Sphingomonadales</taxon>
        <taxon>Erythrobacteraceae</taxon>
        <taxon>Caenibius</taxon>
    </lineage>
</organism>
<dbReference type="OrthoDB" id="9813151at2"/>
<dbReference type="Pfam" id="PF00512">
    <property type="entry name" value="HisKA"/>
    <property type="match status" value="1"/>
</dbReference>
<sequence>MYFDDRLATVLRTGTGSDRALRTQYRQLLDLLGTLPRYADGSQVDAAYERLAVLSGELPSAQRSAIIREPGMRLANPALVAILAAQEGEIATATMAVARLQDADWQTLIPDLSVAARGFLRHRRDLEPGTNALLERLGVNDLVLPAPDILELSDTLVQPDDGVGTPGAEPTPIAASSVFAVVTPLRPLPPVQTPAGPEADNGDDLAIGALVRRIEAFQRARSNASSQKPAPLMRGSDAPLLPLNDLHDARRGTLPPAFDFTTDAAGRIDWCEPAYAPMAYGLMLASQRTDAPARLDQDAVAAMRHRQPLKAVMVTIEGAPAIAGIWCLDAIPQFDRKTGGYLGYSGRMRRPSANAGPAADSADPMADRVRQILHELRTPVNAIQGFAEIIQQQLYGPAPHEYRALAATIASDAARILAGFDELDRLARLESGALELDEGHCDFATVLASLVEQIRPALVPRASDIAVSGIDGAPAIVALTQADAERLCWRILATIVGEASAGEELAIGFMRDSEHAIAAFEIPANLSGSTDIFSASLNGGQRAVSAGMFGTGFTLRLARAEAQAVGGSLTFDNGILQLVLPLLTGEDELPSHGEAQDRGR</sequence>
<name>U2YHZ1_9SPHN</name>
<dbReference type="KEGG" id="ntd:EGO55_15150"/>
<evidence type="ECO:0000259" key="3">
    <source>
        <dbReference type="SMART" id="SM00388"/>
    </source>
</evidence>
<gene>
    <name evidence="4" type="ORF">NT2_01_03980</name>
</gene>
<dbReference type="InterPro" id="IPR036097">
    <property type="entry name" value="HisK_dim/P_sf"/>
</dbReference>
<reference evidence="4 5" key="1">
    <citation type="submission" date="2013-09" db="EMBL/GenBank/DDBJ databases">
        <title>Whole genome shotgun sequence of Novosphingobium tardaugens NBRC 16725.</title>
        <authorList>
            <person name="Isaki S."/>
            <person name="Hosoyama A."/>
            <person name="Tsuchikane K."/>
            <person name="Katsumata H."/>
            <person name="Ando Y."/>
            <person name="Yamazaki S."/>
            <person name="Fujita N."/>
        </authorList>
    </citation>
    <scope>NUCLEOTIDE SEQUENCE [LARGE SCALE GENOMIC DNA]</scope>
    <source>
        <strain evidence="4 5">NBRC 16725</strain>
    </source>
</reference>
<proteinExistence type="predicted"/>
<feature type="domain" description="Signal transduction histidine kinase dimerisation/phosphoacceptor" evidence="3">
    <location>
        <begin position="364"/>
        <end position="432"/>
    </location>
</feature>
<dbReference type="RefSeq" id="WP_021688534.1">
    <property type="nucleotide sequence ID" value="NZ_BASZ01000001.1"/>
</dbReference>
<evidence type="ECO:0000313" key="4">
    <source>
        <dbReference type="EMBL" id="GAD47627.1"/>
    </source>
</evidence>
<dbReference type="SMART" id="SM00388">
    <property type="entry name" value="HisKA"/>
    <property type="match status" value="1"/>
</dbReference>
<dbReference type="Gene3D" id="1.10.287.130">
    <property type="match status" value="1"/>
</dbReference>
<comment type="catalytic activity">
    <reaction evidence="1">
        <text>ATP + protein L-histidine = ADP + protein N-phospho-L-histidine.</text>
        <dbReference type="EC" id="2.7.13.3"/>
    </reaction>
</comment>
<dbReference type="AlphaFoldDB" id="U2YHZ1"/>
<dbReference type="SUPFAM" id="SSF47384">
    <property type="entry name" value="Homodimeric domain of signal transducing histidine kinase"/>
    <property type="match status" value="1"/>
</dbReference>
<protein>
    <recommendedName>
        <fullName evidence="2">histidine kinase</fullName>
        <ecNumber evidence="2">2.7.13.3</ecNumber>
    </recommendedName>
</protein>
<evidence type="ECO:0000313" key="5">
    <source>
        <dbReference type="Proteomes" id="UP000016568"/>
    </source>
</evidence>
<dbReference type="Proteomes" id="UP000016568">
    <property type="component" value="Unassembled WGS sequence"/>
</dbReference>
<dbReference type="eggNOG" id="COG2205">
    <property type="taxonomic scope" value="Bacteria"/>
</dbReference>
<dbReference type="GO" id="GO:0000155">
    <property type="term" value="F:phosphorelay sensor kinase activity"/>
    <property type="evidence" value="ECO:0007669"/>
    <property type="project" value="InterPro"/>
</dbReference>
<dbReference type="EC" id="2.7.13.3" evidence="2"/>
<dbReference type="CDD" id="cd00082">
    <property type="entry name" value="HisKA"/>
    <property type="match status" value="1"/>
</dbReference>
<dbReference type="InterPro" id="IPR003661">
    <property type="entry name" value="HisK_dim/P_dom"/>
</dbReference>